<protein>
    <submittedName>
        <fullName evidence="2">Uncharacterized protein</fullName>
    </submittedName>
</protein>
<keyword evidence="3" id="KW-1185">Reference proteome</keyword>
<organism evidence="2 3">
    <name type="scientific">Brassica napus</name>
    <name type="common">Rape</name>
    <dbReference type="NCBI Taxonomy" id="3708"/>
    <lineage>
        <taxon>Eukaryota</taxon>
        <taxon>Viridiplantae</taxon>
        <taxon>Streptophyta</taxon>
        <taxon>Embryophyta</taxon>
        <taxon>Tracheophyta</taxon>
        <taxon>Spermatophyta</taxon>
        <taxon>Magnoliopsida</taxon>
        <taxon>eudicotyledons</taxon>
        <taxon>Gunneridae</taxon>
        <taxon>Pentapetalae</taxon>
        <taxon>rosids</taxon>
        <taxon>malvids</taxon>
        <taxon>Brassicales</taxon>
        <taxon>Brassicaceae</taxon>
        <taxon>Brassiceae</taxon>
        <taxon>Brassica</taxon>
    </lineage>
</organism>
<accession>A0ABQ7ZXT2</accession>
<feature type="non-terminal residue" evidence="2">
    <location>
        <position position="123"/>
    </location>
</feature>
<evidence type="ECO:0000313" key="2">
    <source>
        <dbReference type="EMBL" id="KAH0885013.1"/>
    </source>
</evidence>
<evidence type="ECO:0000313" key="3">
    <source>
        <dbReference type="Proteomes" id="UP000824890"/>
    </source>
</evidence>
<name>A0ABQ7ZXT2_BRANA</name>
<proteinExistence type="predicted"/>
<dbReference type="Proteomes" id="UP000824890">
    <property type="component" value="Unassembled WGS sequence"/>
</dbReference>
<feature type="compositionally biased region" description="Basic and acidic residues" evidence="1">
    <location>
        <begin position="27"/>
        <end position="39"/>
    </location>
</feature>
<dbReference type="EMBL" id="JAGKQM010000014">
    <property type="protein sequence ID" value="KAH0885013.1"/>
    <property type="molecule type" value="Genomic_DNA"/>
</dbReference>
<feature type="compositionally biased region" description="Basic and acidic residues" evidence="1">
    <location>
        <begin position="1"/>
        <end position="10"/>
    </location>
</feature>
<evidence type="ECO:0000256" key="1">
    <source>
        <dbReference type="SAM" id="MobiDB-lite"/>
    </source>
</evidence>
<reference evidence="2 3" key="1">
    <citation type="submission" date="2021-05" db="EMBL/GenBank/DDBJ databases">
        <title>Genome Assembly of Synthetic Allotetraploid Brassica napus Reveals Homoeologous Exchanges between Subgenomes.</title>
        <authorList>
            <person name="Davis J.T."/>
        </authorList>
    </citation>
    <scope>NUCLEOTIDE SEQUENCE [LARGE SCALE GENOMIC DNA]</scope>
    <source>
        <strain evidence="3">cv. Da-Ae</strain>
        <tissue evidence="2">Seedling</tissue>
    </source>
</reference>
<feature type="region of interest" description="Disordered" evidence="1">
    <location>
        <begin position="1"/>
        <end position="41"/>
    </location>
</feature>
<gene>
    <name evidence="2" type="ORF">HID58_061109</name>
</gene>
<comment type="caution">
    <text evidence="2">The sequence shown here is derived from an EMBL/GenBank/DDBJ whole genome shotgun (WGS) entry which is preliminary data.</text>
</comment>
<sequence length="123" mass="13483">MGRGKAHSDPRVSQCPTPLDPSFASSPEKKTRERVKGDVDAISTMGRNGALTTTVQCPTLLLLTTSSSNCSRGAKPTRLQQSKFFFFDVSSILPHPHELPNSTDRTCTKLCNNSVDRPCLLYE</sequence>